<organism evidence="2 3">
    <name type="scientific">Dictyostelium discoideum</name>
    <name type="common">Social amoeba</name>
    <dbReference type="NCBI Taxonomy" id="44689"/>
    <lineage>
        <taxon>Eukaryota</taxon>
        <taxon>Amoebozoa</taxon>
        <taxon>Evosea</taxon>
        <taxon>Eumycetozoa</taxon>
        <taxon>Dictyostelia</taxon>
        <taxon>Dictyosteliales</taxon>
        <taxon>Dictyosteliaceae</taxon>
        <taxon>Dictyostelium</taxon>
    </lineage>
</organism>
<dbReference type="InParanoid" id="Q54F27"/>
<dbReference type="AlphaFoldDB" id="Q54F27"/>
<dbReference type="EMBL" id="AAFI02000175">
    <property type="protein sequence ID" value="EAL61860.1"/>
    <property type="molecule type" value="Genomic_DNA"/>
</dbReference>
<dbReference type="Pfam" id="PF00526">
    <property type="entry name" value="Dicty_CTDC"/>
    <property type="match status" value="3"/>
</dbReference>
<evidence type="ECO:0000313" key="3">
    <source>
        <dbReference type="Proteomes" id="UP000002195"/>
    </source>
</evidence>
<dbReference type="GeneID" id="8628011"/>
<name>Q54F27_DICDI</name>
<dbReference type="KEGG" id="ddi:DDB_G0291153"/>
<dbReference type="InterPro" id="IPR052846">
    <property type="entry name" value="ECM-enzyme_regulator"/>
</dbReference>
<evidence type="ECO:0000313" key="2">
    <source>
        <dbReference type="EMBL" id="EAL61860.1"/>
    </source>
</evidence>
<sequence length="173" mass="19342">MNTNCKIFGCSPINVDICHTNHCDENTGSCYQIADTGNDGNFNTIDSCGPYGCVNAPVNPPEPTQSYPCTVDFCDFRGYCYHYETRCSDYDACSLDTCGEKGYPCTADFCSMLYGCYHNPIEFSVKVPCSTDSQCNRNTCDYYDRDRGGNPCINNEWRTGTITNYIIIIIIII</sequence>
<gene>
    <name evidence="2" type="ORF">DDB_G0291153</name>
</gene>
<evidence type="ECO:0000256" key="1">
    <source>
        <dbReference type="ARBA" id="ARBA00022729"/>
    </source>
</evidence>
<dbReference type="Proteomes" id="UP000002195">
    <property type="component" value="Unassembled WGS sequence"/>
</dbReference>
<keyword evidence="3" id="KW-1185">Reference proteome</keyword>
<comment type="caution">
    <text evidence="2">The sequence shown here is derived from an EMBL/GenBank/DDBJ whole genome shotgun (WGS) entry which is preliminary data.</text>
</comment>
<dbReference type="PaxDb" id="44689-DDB0189278"/>
<accession>Q54F27</accession>
<dbReference type="PANTHER" id="PTHR31797:SF2">
    <property type="entry name" value="CYCLIC NUCLEOTIDE PHOSPHODIESTERASE INHIBITOR"/>
    <property type="match status" value="1"/>
</dbReference>
<dbReference type="GlyGen" id="Q54F27">
    <property type="glycosylation" value="1 site"/>
</dbReference>
<dbReference type="GO" id="GO:0031012">
    <property type="term" value="C:extracellular matrix"/>
    <property type="evidence" value="ECO:0000318"/>
    <property type="project" value="GO_Central"/>
</dbReference>
<dbReference type="RefSeq" id="XP_635363.1">
    <property type="nucleotide sequence ID" value="XM_630271.1"/>
</dbReference>
<protein>
    <submittedName>
        <fullName evidence="2">Uncharacterized protein</fullName>
    </submittedName>
</protein>
<proteinExistence type="predicted"/>
<dbReference type="GO" id="GO:0099120">
    <property type="term" value="P:socially cooperative development"/>
    <property type="evidence" value="ECO:0000318"/>
    <property type="project" value="GO_Central"/>
</dbReference>
<dbReference type="HOGENOM" id="CLU_102388_0_0_1"/>
<reference evidence="2 3" key="1">
    <citation type="journal article" date="2005" name="Nature">
        <title>The genome of the social amoeba Dictyostelium discoideum.</title>
        <authorList>
            <consortium name="The Dictyostelium discoideum Sequencing Consortium"/>
            <person name="Eichinger L."/>
            <person name="Pachebat J.A."/>
            <person name="Glockner G."/>
            <person name="Rajandream M.A."/>
            <person name="Sucgang R."/>
            <person name="Berriman M."/>
            <person name="Song J."/>
            <person name="Olsen R."/>
            <person name="Szafranski K."/>
            <person name="Xu Q."/>
            <person name="Tunggal B."/>
            <person name="Kummerfeld S."/>
            <person name="Madera M."/>
            <person name="Konfortov B.A."/>
            <person name="Rivero F."/>
            <person name="Bankier A.T."/>
            <person name="Lehmann R."/>
            <person name="Hamlin N."/>
            <person name="Davies R."/>
            <person name="Gaudet P."/>
            <person name="Fey P."/>
            <person name="Pilcher K."/>
            <person name="Chen G."/>
            <person name="Saunders D."/>
            <person name="Sodergren E."/>
            <person name="Davis P."/>
            <person name="Kerhornou A."/>
            <person name="Nie X."/>
            <person name="Hall N."/>
            <person name="Anjard C."/>
            <person name="Hemphill L."/>
            <person name="Bason N."/>
            <person name="Farbrother P."/>
            <person name="Desany B."/>
            <person name="Just E."/>
            <person name="Morio T."/>
            <person name="Rost R."/>
            <person name="Churcher C."/>
            <person name="Cooper J."/>
            <person name="Haydock S."/>
            <person name="van Driessche N."/>
            <person name="Cronin A."/>
            <person name="Goodhead I."/>
            <person name="Muzny D."/>
            <person name="Mourier T."/>
            <person name="Pain A."/>
            <person name="Lu M."/>
            <person name="Harper D."/>
            <person name="Lindsay R."/>
            <person name="Hauser H."/>
            <person name="James K."/>
            <person name="Quiles M."/>
            <person name="Madan Babu M."/>
            <person name="Saito T."/>
            <person name="Buchrieser C."/>
            <person name="Wardroper A."/>
            <person name="Felder M."/>
            <person name="Thangavelu M."/>
            <person name="Johnson D."/>
            <person name="Knights A."/>
            <person name="Loulseged H."/>
            <person name="Mungall K."/>
            <person name="Oliver K."/>
            <person name="Price C."/>
            <person name="Quail M.A."/>
            <person name="Urushihara H."/>
            <person name="Hernandez J."/>
            <person name="Rabbinowitsch E."/>
            <person name="Steffen D."/>
            <person name="Sanders M."/>
            <person name="Ma J."/>
            <person name="Kohara Y."/>
            <person name="Sharp S."/>
            <person name="Simmonds M."/>
            <person name="Spiegler S."/>
            <person name="Tivey A."/>
            <person name="Sugano S."/>
            <person name="White B."/>
            <person name="Walker D."/>
            <person name="Woodward J."/>
            <person name="Winckler T."/>
            <person name="Tanaka Y."/>
            <person name="Shaulsky G."/>
            <person name="Schleicher M."/>
            <person name="Weinstock G."/>
            <person name="Rosenthal A."/>
            <person name="Cox E.C."/>
            <person name="Chisholm R.L."/>
            <person name="Gibbs R."/>
            <person name="Loomis W.F."/>
            <person name="Platzer M."/>
            <person name="Kay R.R."/>
            <person name="Williams J."/>
            <person name="Dear P.H."/>
            <person name="Noegel A.A."/>
            <person name="Barrell B."/>
            <person name="Kuspa A."/>
        </authorList>
    </citation>
    <scope>NUCLEOTIDE SEQUENCE [LARGE SCALE GENOMIC DNA]</scope>
    <source>
        <strain evidence="2 3">AX4</strain>
    </source>
</reference>
<dbReference type="PANTHER" id="PTHR31797">
    <property type="entry name" value="EXTRACELLULAR MATRIX PROTEIN A-RELATED"/>
    <property type="match status" value="1"/>
</dbReference>
<dbReference type="VEuPathDB" id="AmoebaDB:DDB_G0291153"/>
<dbReference type="GO" id="GO:0005576">
    <property type="term" value="C:extracellular region"/>
    <property type="evidence" value="ECO:0000318"/>
    <property type="project" value="GO_Central"/>
</dbReference>
<dbReference type="InterPro" id="IPR001673">
    <property type="entry name" value="S_mold_repeat"/>
</dbReference>
<keyword evidence="1" id="KW-0732">Signal</keyword>